<dbReference type="Proteomes" id="UP000862426">
    <property type="component" value="Unassembled WGS sequence"/>
</dbReference>
<name>A0A9C7QJM2_CITAM</name>
<reference evidence="1" key="1">
    <citation type="journal article" date="2018" name="Genome Biol.">
        <title>SKESA: strategic k-mer extension for scrupulous assemblies.</title>
        <authorList>
            <person name="Souvorov A."/>
            <person name="Agarwala R."/>
            <person name="Lipman D.J."/>
        </authorList>
    </citation>
    <scope>NUCLEOTIDE SEQUENCE</scope>
    <source>
        <strain evidence="1">CAV1698</strain>
    </source>
</reference>
<dbReference type="EMBL" id="DACYAJ020000009">
    <property type="protein sequence ID" value="HCD1255209.1"/>
    <property type="molecule type" value="Genomic_DNA"/>
</dbReference>
<comment type="caution">
    <text evidence="1">The sequence shown here is derived from an EMBL/GenBank/DDBJ whole genome shotgun (WGS) entry which is preliminary data.</text>
</comment>
<dbReference type="AlphaFoldDB" id="A0A9C7QJM2"/>
<gene>
    <name evidence="1" type="ORF">JD854_RS09060</name>
</gene>
<sequence>MSRHAYQRGSFAFRLQPARRQYVDAGYVNSYTTCVRFMPHRVGYKRRERFG</sequence>
<accession>A0A9C7QJM2</accession>
<reference evidence="1" key="2">
    <citation type="submission" date="2022-05" db="EMBL/GenBank/DDBJ databases">
        <authorList>
            <consortium name="NCBI Pathogen Detection Project"/>
        </authorList>
    </citation>
    <scope>NUCLEOTIDE SEQUENCE</scope>
    <source>
        <strain evidence="1">CAV1698</strain>
    </source>
</reference>
<evidence type="ECO:0000313" key="2">
    <source>
        <dbReference type="Proteomes" id="UP000862426"/>
    </source>
</evidence>
<protein>
    <submittedName>
        <fullName evidence="1">Uncharacterized protein</fullName>
    </submittedName>
</protein>
<organism evidence="1 2">
    <name type="scientific">Citrobacter amalonaticus</name>
    <dbReference type="NCBI Taxonomy" id="35703"/>
    <lineage>
        <taxon>Bacteria</taxon>
        <taxon>Pseudomonadati</taxon>
        <taxon>Pseudomonadota</taxon>
        <taxon>Gammaproteobacteria</taxon>
        <taxon>Enterobacterales</taxon>
        <taxon>Enterobacteriaceae</taxon>
        <taxon>Citrobacter</taxon>
    </lineage>
</organism>
<evidence type="ECO:0000313" key="1">
    <source>
        <dbReference type="EMBL" id="HCD1255209.1"/>
    </source>
</evidence>
<proteinExistence type="predicted"/>